<accession>A0A5B7I9Y6</accession>
<proteinExistence type="predicted"/>
<dbReference type="OrthoDB" id="10002163at2759"/>
<gene>
    <name evidence="1" type="ORF">E2C01_073206</name>
</gene>
<dbReference type="AlphaFoldDB" id="A0A5B7I9Y6"/>
<name>A0A5B7I9Y6_PORTR</name>
<reference evidence="1 2" key="1">
    <citation type="submission" date="2019-05" db="EMBL/GenBank/DDBJ databases">
        <title>Another draft genome of Portunus trituberculatus and its Hox gene families provides insights of decapod evolution.</title>
        <authorList>
            <person name="Jeong J.-H."/>
            <person name="Song I."/>
            <person name="Kim S."/>
            <person name="Choi T."/>
            <person name="Kim D."/>
            <person name="Ryu S."/>
            <person name="Kim W."/>
        </authorList>
    </citation>
    <scope>NUCLEOTIDE SEQUENCE [LARGE SCALE GENOMIC DNA]</scope>
    <source>
        <tissue evidence="1">Muscle</tissue>
    </source>
</reference>
<organism evidence="1 2">
    <name type="scientific">Portunus trituberculatus</name>
    <name type="common">Swimming crab</name>
    <name type="synonym">Neptunus trituberculatus</name>
    <dbReference type="NCBI Taxonomy" id="210409"/>
    <lineage>
        <taxon>Eukaryota</taxon>
        <taxon>Metazoa</taxon>
        <taxon>Ecdysozoa</taxon>
        <taxon>Arthropoda</taxon>
        <taxon>Crustacea</taxon>
        <taxon>Multicrustacea</taxon>
        <taxon>Malacostraca</taxon>
        <taxon>Eumalacostraca</taxon>
        <taxon>Eucarida</taxon>
        <taxon>Decapoda</taxon>
        <taxon>Pleocyemata</taxon>
        <taxon>Brachyura</taxon>
        <taxon>Eubrachyura</taxon>
        <taxon>Portunoidea</taxon>
        <taxon>Portunidae</taxon>
        <taxon>Portuninae</taxon>
        <taxon>Portunus</taxon>
    </lineage>
</organism>
<evidence type="ECO:0000313" key="2">
    <source>
        <dbReference type="Proteomes" id="UP000324222"/>
    </source>
</evidence>
<comment type="caution">
    <text evidence="1">The sequence shown here is derived from an EMBL/GenBank/DDBJ whole genome shotgun (WGS) entry which is preliminary data.</text>
</comment>
<dbReference type="Proteomes" id="UP000324222">
    <property type="component" value="Unassembled WGS sequence"/>
</dbReference>
<keyword evidence="2" id="KW-1185">Reference proteome</keyword>
<protein>
    <submittedName>
        <fullName evidence="1">Uncharacterized protein</fullName>
    </submittedName>
</protein>
<evidence type="ECO:0000313" key="1">
    <source>
        <dbReference type="EMBL" id="MPC78709.1"/>
    </source>
</evidence>
<dbReference type="EMBL" id="VSRR010049156">
    <property type="protein sequence ID" value="MPC78709.1"/>
    <property type="molecule type" value="Genomic_DNA"/>
</dbReference>
<sequence>MLKAQAGRSVLRYLGGVSGPVDQESQTLVMGQDLPDYDTAIADPQYSRPPHLAN</sequence>